<dbReference type="PROSITE" id="PS00018">
    <property type="entry name" value="EF_HAND_1"/>
    <property type="match status" value="2"/>
</dbReference>
<dbReference type="RefSeq" id="WP_070157291.1">
    <property type="nucleotide sequence ID" value="NZ_CP073910.1"/>
</dbReference>
<feature type="signal peptide" evidence="1">
    <location>
        <begin position="1"/>
        <end position="19"/>
    </location>
</feature>
<reference evidence="3" key="1">
    <citation type="submission" date="2021-04" db="EMBL/GenBank/DDBJ databases">
        <title>Isolation of p-tert-butylphenol degrading bacteria Sphingobium phenoxybenzoativorans Tas13 from active sludge.</title>
        <authorList>
            <person name="Li Y."/>
        </authorList>
    </citation>
    <scope>NUCLEOTIDE SEQUENCE</scope>
    <source>
        <strain evidence="3">Tas13</strain>
    </source>
</reference>
<dbReference type="InterPro" id="IPR002048">
    <property type="entry name" value="EF_hand_dom"/>
</dbReference>
<dbReference type="AlphaFoldDB" id="A0A975K5G2"/>
<feature type="chain" id="PRO_5036925950" evidence="1">
    <location>
        <begin position="20"/>
        <end position="118"/>
    </location>
</feature>
<dbReference type="Gene3D" id="1.10.238.10">
    <property type="entry name" value="EF-hand"/>
    <property type="match status" value="1"/>
</dbReference>
<evidence type="ECO:0000259" key="2">
    <source>
        <dbReference type="PROSITE" id="PS50222"/>
    </source>
</evidence>
<proteinExistence type="predicted"/>
<accession>A0A975K5G2</accession>
<dbReference type="EMBL" id="CP073910">
    <property type="protein sequence ID" value="QUT03847.1"/>
    <property type="molecule type" value="Genomic_DNA"/>
</dbReference>
<evidence type="ECO:0000313" key="3">
    <source>
        <dbReference type="EMBL" id="QUT03847.1"/>
    </source>
</evidence>
<sequence>MKFMMVCAVALFAASPALARQGDNAASGNQSQGASSVQSIVDSEFPAYDANQSGQLEQPEFIKWMVALKDQEMKATGKALPASEISAWASGAFTSADADGSGAVSKEELVKYLTGGSS</sequence>
<feature type="domain" description="EF-hand" evidence="2">
    <location>
        <begin position="36"/>
        <end position="71"/>
    </location>
</feature>
<name>A0A975K5G2_9SPHN</name>
<evidence type="ECO:0000256" key="1">
    <source>
        <dbReference type="SAM" id="SignalP"/>
    </source>
</evidence>
<dbReference type="Pfam" id="PF13202">
    <property type="entry name" value="EF-hand_5"/>
    <property type="match status" value="1"/>
</dbReference>
<evidence type="ECO:0000313" key="4">
    <source>
        <dbReference type="Proteomes" id="UP000681425"/>
    </source>
</evidence>
<dbReference type="InterPro" id="IPR018247">
    <property type="entry name" value="EF_Hand_1_Ca_BS"/>
</dbReference>
<dbReference type="KEGG" id="spph:KFK14_11810"/>
<dbReference type="PROSITE" id="PS50222">
    <property type="entry name" value="EF_HAND_2"/>
    <property type="match status" value="1"/>
</dbReference>
<dbReference type="OrthoDB" id="7450668at2"/>
<organism evidence="3 4">
    <name type="scientific">Sphingobium phenoxybenzoativorans</name>
    <dbReference type="NCBI Taxonomy" id="1592790"/>
    <lineage>
        <taxon>Bacteria</taxon>
        <taxon>Pseudomonadati</taxon>
        <taxon>Pseudomonadota</taxon>
        <taxon>Alphaproteobacteria</taxon>
        <taxon>Sphingomonadales</taxon>
        <taxon>Sphingomonadaceae</taxon>
        <taxon>Sphingobium</taxon>
    </lineage>
</organism>
<keyword evidence="4" id="KW-1185">Reference proteome</keyword>
<protein>
    <submittedName>
        <fullName evidence="3">EF-hand domain-containing protein</fullName>
    </submittedName>
</protein>
<gene>
    <name evidence="3" type="ORF">KFK14_11810</name>
</gene>
<keyword evidence="1" id="KW-0732">Signal</keyword>
<dbReference type="GO" id="GO:0005509">
    <property type="term" value="F:calcium ion binding"/>
    <property type="evidence" value="ECO:0007669"/>
    <property type="project" value="InterPro"/>
</dbReference>
<dbReference type="SMART" id="SM00054">
    <property type="entry name" value="EFh"/>
    <property type="match status" value="2"/>
</dbReference>
<dbReference type="InterPro" id="IPR011992">
    <property type="entry name" value="EF-hand-dom_pair"/>
</dbReference>
<dbReference type="SUPFAM" id="SSF47473">
    <property type="entry name" value="EF-hand"/>
    <property type="match status" value="1"/>
</dbReference>
<dbReference type="Proteomes" id="UP000681425">
    <property type="component" value="Chromosome"/>
</dbReference>